<evidence type="ECO:0000256" key="3">
    <source>
        <dbReference type="ARBA" id="ARBA00012970"/>
    </source>
</evidence>
<dbReference type="InterPro" id="IPR036453">
    <property type="entry name" value="GluRdtase_dimer_dom_sf"/>
</dbReference>
<dbReference type="InterPro" id="IPR036343">
    <property type="entry name" value="GluRdtase_N_sf"/>
</dbReference>
<dbReference type="PANTHER" id="PTHR43013">
    <property type="entry name" value="GLUTAMYL-TRNA REDUCTASE"/>
    <property type="match status" value="1"/>
</dbReference>
<comment type="miscellaneous">
    <text evidence="8">During catalysis, the active site Cys acts as a nucleophile attacking the alpha-carbonyl group of tRNA-bound glutamate with the formation of a thioester intermediate between enzyme and glutamate, and the concomitant release of tRNA(Glu). The thioester intermediate is finally reduced by direct hydride transfer from NADPH, to form the product GSA.</text>
</comment>
<evidence type="ECO:0000256" key="4">
    <source>
        <dbReference type="ARBA" id="ARBA00022857"/>
    </source>
</evidence>
<dbReference type="PIRSF" id="PIRSF000445">
    <property type="entry name" value="4pyrrol_synth_GluRdtase"/>
    <property type="match status" value="1"/>
</dbReference>
<feature type="binding site" evidence="8">
    <location>
        <position position="109"/>
    </location>
    <ligand>
        <name>substrate</name>
    </ligand>
</feature>
<feature type="binding site" evidence="8">
    <location>
        <begin position="114"/>
        <end position="116"/>
    </location>
    <ligand>
        <name>substrate</name>
    </ligand>
</feature>
<evidence type="ECO:0000256" key="7">
    <source>
        <dbReference type="ARBA" id="ARBA00047464"/>
    </source>
</evidence>
<dbReference type="EMBL" id="CP154795">
    <property type="protein sequence ID" value="XAN06704.1"/>
    <property type="molecule type" value="Genomic_DNA"/>
</dbReference>
<accession>A0ABZ3FKY4</accession>
<feature type="active site" description="Nucleophile" evidence="8">
    <location>
        <position position="50"/>
    </location>
</feature>
<comment type="pathway">
    <text evidence="1 8 9">Porphyrin-containing compound metabolism; protoporphyrin-IX biosynthesis; 5-aminolevulinate from L-glutamyl-tRNA(Glu): step 1/2.</text>
</comment>
<dbReference type="PANTHER" id="PTHR43013:SF1">
    <property type="entry name" value="GLUTAMYL-TRNA REDUCTASE"/>
    <property type="match status" value="1"/>
</dbReference>
<proteinExistence type="inferred from homology"/>
<evidence type="ECO:0000259" key="12">
    <source>
        <dbReference type="Pfam" id="PF05201"/>
    </source>
</evidence>
<dbReference type="Gene3D" id="3.40.50.720">
    <property type="entry name" value="NAD(P)-binding Rossmann-like Domain"/>
    <property type="match status" value="1"/>
</dbReference>
<dbReference type="Pfam" id="PF01488">
    <property type="entry name" value="Shikimate_DH"/>
    <property type="match status" value="1"/>
</dbReference>
<dbReference type="Pfam" id="PF00745">
    <property type="entry name" value="GlutR_dimer"/>
    <property type="match status" value="1"/>
</dbReference>
<evidence type="ECO:0000256" key="5">
    <source>
        <dbReference type="ARBA" id="ARBA00023002"/>
    </source>
</evidence>
<comment type="domain">
    <text evidence="8">Possesses an unusual extended V-shaped dimeric structure with each monomer consisting of three distinct domains arranged along a curved 'spinal' alpha-helix. The N-terminal catalytic domain specifically recognizes the glutamate moiety of the substrate. The second domain is the NADPH-binding domain, and the third C-terminal domain is responsible for dimerization.</text>
</comment>
<feature type="binding site" evidence="8">
    <location>
        <begin position="49"/>
        <end position="52"/>
    </location>
    <ligand>
        <name>substrate</name>
    </ligand>
</feature>
<dbReference type="InterPro" id="IPR036291">
    <property type="entry name" value="NAD(P)-bd_dom_sf"/>
</dbReference>
<keyword evidence="14" id="KW-1185">Reference proteome</keyword>
<comment type="similarity">
    <text evidence="2 8 9">Belongs to the glutamyl-tRNA reductase family.</text>
</comment>
<sequence>MSILVVSVSHKTAPMDLLSRLTLGEDSTTKMLGALVASEHVDEAVVLSTCNRTEVYAAVSRFHGGLAALTQTVEAITGIGVDTLQDSCAVFYDEAAVSHCFQVTSGLDSMVAGEHQILGQVRHALNHAQFEGTVGTTLNSLFQQSLRVAKRVQTETAAGTAGRSLVTAAVDQLAENGIELDGQRVLVVGAGSMASLAAHTVAGVGARVTLVNRTRDKAERLAAAVGGRARPLEELPAALAEADIVITCTGARGIELSAVDFRDTDVRGVIDLALPADVSPDVAALTEVVLVNLDTLAQAAQSAASGFPVAPGEAPAPTALGAGASEIAEAETLVSGEVRDFLGLRRAAAVAPTVVALRSMAQEVMTAELSRLDSRLPDLGDKERAEVEQTVRRVVEKLLHQPTVRVKQLASLPDSPDYAAALRELFALETTTIDSVSQVAR</sequence>
<dbReference type="SUPFAM" id="SSF51735">
    <property type="entry name" value="NAD(P)-binding Rossmann-fold domains"/>
    <property type="match status" value="1"/>
</dbReference>
<dbReference type="Gene3D" id="3.30.460.30">
    <property type="entry name" value="Glutamyl-tRNA reductase, N-terminal domain"/>
    <property type="match status" value="1"/>
</dbReference>
<name>A0ABZ3FKY4_9ACTN</name>
<dbReference type="Pfam" id="PF05201">
    <property type="entry name" value="GlutR_N"/>
    <property type="match status" value="1"/>
</dbReference>
<organism evidence="13 14">
    <name type="scientific">Ammonicoccus fulvus</name>
    <dbReference type="NCBI Taxonomy" id="3138240"/>
    <lineage>
        <taxon>Bacteria</taxon>
        <taxon>Bacillati</taxon>
        <taxon>Actinomycetota</taxon>
        <taxon>Actinomycetes</taxon>
        <taxon>Propionibacteriales</taxon>
        <taxon>Propionibacteriaceae</taxon>
        <taxon>Ammonicoccus</taxon>
    </lineage>
</organism>
<dbReference type="SUPFAM" id="SSF69075">
    <property type="entry name" value="Glutamyl tRNA-reductase dimerization domain"/>
    <property type="match status" value="1"/>
</dbReference>
<dbReference type="CDD" id="cd05213">
    <property type="entry name" value="NAD_bind_Glutamyl_tRNA_reduct"/>
    <property type="match status" value="1"/>
</dbReference>
<evidence type="ECO:0000256" key="6">
    <source>
        <dbReference type="ARBA" id="ARBA00023244"/>
    </source>
</evidence>
<feature type="site" description="Important for activity" evidence="8">
    <location>
        <position position="99"/>
    </location>
</feature>
<dbReference type="NCBIfam" id="TIGR01035">
    <property type="entry name" value="hemA"/>
    <property type="match status" value="1"/>
</dbReference>
<feature type="domain" description="Tetrapyrrole biosynthesis glutamyl-tRNA reductase dimerisation" evidence="10">
    <location>
        <begin position="329"/>
        <end position="428"/>
    </location>
</feature>
<dbReference type="InterPro" id="IPR015896">
    <property type="entry name" value="4pyrrol_synth_GluRdtase_dimer"/>
</dbReference>
<dbReference type="GO" id="GO:0008883">
    <property type="term" value="F:glutamyl-tRNA reductase activity"/>
    <property type="evidence" value="ECO:0007669"/>
    <property type="project" value="UniProtKB-EC"/>
</dbReference>
<keyword evidence="5 8" id="KW-0560">Oxidoreductase</keyword>
<dbReference type="InterPro" id="IPR015895">
    <property type="entry name" value="4pyrrol_synth_GluRdtase_N"/>
</dbReference>
<evidence type="ECO:0000256" key="1">
    <source>
        <dbReference type="ARBA" id="ARBA00005059"/>
    </source>
</evidence>
<comment type="function">
    <text evidence="8">Catalyzes the NADPH-dependent reduction of glutamyl-tRNA(Glu) to glutamate 1-semialdehyde (GSA).</text>
</comment>
<evidence type="ECO:0000259" key="10">
    <source>
        <dbReference type="Pfam" id="PF00745"/>
    </source>
</evidence>
<evidence type="ECO:0000259" key="11">
    <source>
        <dbReference type="Pfam" id="PF01488"/>
    </source>
</evidence>
<reference evidence="13 14" key="1">
    <citation type="submission" date="2024-04" db="EMBL/GenBank/DDBJ databases">
        <title>Isolation of an actinomycete strain from pig manure.</title>
        <authorList>
            <person name="Gong T."/>
            <person name="Yu Z."/>
            <person name="An M."/>
            <person name="Wei C."/>
            <person name="Yang W."/>
            <person name="Liu L."/>
        </authorList>
    </citation>
    <scope>NUCLEOTIDE SEQUENCE [LARGE SCALE GENOMIC DNA]</scope>
    <source>
        <strain evidence="13 14">ZF39</strain>
    </source>
</reference>
<evidence type="ECO:0000256" key="2">
    <source>
        <dbReference type="ARBA" id="ARBA00005916"/>
    </source>
</evidence>
<dbReference type="SUPFAM" id="SSF69742">
    <property type="entry name" value="Glutamyl tRNA-reductase catalytic, N-terminal domain"/>
    <property type="match status" value="1"/>
</dbReference>
<feature type="binding site" evidence="8">
    <location>
        <begin position="189"/>
        <end position="194"/>
    </location>
    <ligand>
        <name>NADP(+)</name>
        <dbReference type="ChEBI" id="CHEBI:58349"/>
    </ligand>
</feature>
<dbReference type="InterPro" id="IPR000343">
    <property type="entry name" value="4pyrrol_synth_GluRdtase"/>
</dbReference>
<feature type="binding site" evidence="8">
    <location>
        <position position="120"/>
    </location>
    <ligand>
        <name>substrate</name>
    </ligand>
</feature>
<evidence type="ECO:0000313" key="13">
    <source>
        <dbReference type="EMBL" id="XAN06704.1"/>
    </source>
</evidence>
<evidence type="ECO:0000256" key="8">
    <source>
        <dbReference type="HAMAP-Rule" id="MF_00087"/>
    </source>
</evidence>
<dbReference type="InterPro" id="IPR006151">
    <property type="entry name" value="Shikm_DH/Glu-tRNA_Rdtase"/>
</dbReference>
<protein>
    <recommendedName>
        <fullName evidence="3 8">Glutamyl-tRNA reductase</fullName>
        <shortName evidence="8">GluTR</shortName>
        <ecNumber evidence="3 8">1.2.1.70</ecNumber>
    </recommendedName>
</protein>
<feature type="domain" description="Quinate/shikimate 5-dehydrogenase/glutamyl-tRNA reductase" evidence="11">
    <location>
        <begin position="173"/>
        <end position="297"/>
    </location>
</feature>
<evidence type="ECO:0000313" key="14">
    <source>
        <dbReference type="Proteomes" id="UP001442841"/>
    </source>
</evidence>
<keyword evidence="4 8" id="KW-0521">NADP</keyword>
<comment type="subunit">
    <text evidence="8">Homodimer.</text>
</comment>
<gene>
    <name evidence="8" type="primary">hemA</name>
    <name evidence="13" type="ORF">AADG42_05065</name>
</gene>
<dbReference type="RefSeq" id="WP_425308132.1">
    <property type="nucleotide sequence ID" value="NZ_CP154795.1"/>
</dbReference>
<feature type="domain" description="Glutamyl-tRNA reductase N-terminal" evidence="12">
    <location>
        <begin position="6"/>
        <end position="156"/>
    </location>
</feature>
<dbReference type="Proteomes" id="UP001442841">
    <property type="component" value="Chromosome"/>
</dbReference>
<keyword evidence="6 8" id="KW-0627">Porphyrin biosynthesis</keyword>
<evidence type="ECO:0000256" key="9">
    <source>
        <dbReference type="RuleBase" id="RU000584"/>
    </source>
</evidence>
<dbReference type="EC" id="1.2.1.70" evidence="3 8"/>
<dbReference type="HAMAP" id="MF_00087">
    <property type="entry name" value="Glu_tRNA_reductase"/>
    <property type="match status" value="1"/>
</dbReference>
<comment type="catalytic activity">
    <reaction evidence="7 8 9">
        <text>(S)-4-amino-5-oxopentanoate + tRNA(Glu) + NADP(+) = L-glutamyl-tRNA(Glu) + NADPH + H(+)</text>
        <dbReference type="Rhea" id="RHEA:12344"/>
        <dbReference type="Rhea" id="RHEA-COMP:9663"/>
        <dbReference type="Rhea" id="RHEA-COMP:9680"/>
        <dbReference type="ChEBI" id="CHEBI:15378"/>
        <dbReference type="ChEBI" id="CHEBI:57501"/>
        <dbReference type="ChEBI" id="CHEBI:57783"/>
        <dbReference type="ChEBI" id="CHEBI:58349"/>
        <dbReference type="ChEBI" id="CHEBI:78442"/>
        <dbReference type="ChEBI" id="CHEBI:78520"/>
        <dbReference type="EC" id="1.2.1.70"/>
    </reaction>
</comment>
<dbReference type="NCBIfam" id="NF000744">
    <property type="entry name" value="PRK00045.1-3"/>
    <property type="match status" value="1"/>
</dbReference>